<name>A0A9P6EQ19_9AGAR</name>
<dbReference type="Proteomes" id="UP000807306">
    <property type="component" value="Unassembled WGS sequence"/>
</dbReference>
<evidence type="ECO:0000313" key="1">
    <source>
        <dbReference type="EMBL" id="KAF9532813.1"/>
    </source>
</evidence>
<dbReference type="PANTHER" id="PTHR15020:SF50">
    <property type="entry name" value="UPF0659 PROTEIN YMR090W"/>
    <property type="match status" value="1"/>
</dbReference>
<dbReference type="AlphaFoldDB" id="A0A9P6EQ19"/>
<keyword evidence="2" id="KW-1185">Reference proteome</keyword>
<comment type="caution">
    <text evidence="1">The sequence shown here is derived from an EMBL/GenBank/DDBJ whole genome shotgun (WGS) entry which is preliminary data.</text>
</comment>
<dbReference type="InterPro" id="IPR036291">
    <property type="entry name" value="NAD(P)-bd_dom_sf"/>
</dbReference>
<dbReference type="OrthoDB" id="63935at2759"/>
<proteinExistence type="predicted"/>
<dbReference type="EMBL" id="MU157830">
    <property type="protein sequence ID" value="KAF9532813.1"/>
    <property type="molecule type" value="Genomic_DNA"/>
</dbReference>
<dbReference type="Gene3D" id="3.40.50.720">
    <property type="entry name" value="NAD(P)-binding Rossmann-like Domain"/>
    <property type="match status" value="1"/>
</dbReference>
<organism evidence="1 2">
    <name type="scientific">Crepidotus variabilis</name>
    <dbReference type="NCBI Taxonomy" id="179855"/>
    <lineage>
        <taxon>Eukaryota</taxon>
        <taxon>Fungi</taxon>
        <taxon>Dikarya</taxon>
        <taxon>Basidiomycota</taxon>
        <taxon>Agaricomycotina</taxon>
        <taxon>Agaricomycetes</taxon>
        <taxon>Agaricomycetidae</taxon>
        <taxon>Agaricales</taxon>
        <taxon>Agaricineae</taxon>
        <taxon>Crepidotaceae</taxon>
        <taxon>Crepidotus</taxon>
    </lineage>
</organism>
<evidence type="ECO:0008006" key="3">
    <source>
        <dbReference type="Google" id="ProtNLM"/>
    </source>
</evidence>
<reference evidence="1" key="1">
    <citation type="submission" date="2020-11" db="EMBL/GenBank/DDBJ databases">
        <authorList>
            <consortium name="DOE Joint Genome Institute"/>
            <person name="Ahrendt S."/>
            <person name="Riley R."/>
            <person name="Andreopoulos W."/>
            <person name="Labutti K."/>
            <person name="Pangilinan J."/>
            <person name="Ruiz-Duenas F.J."/>
            <person name="Barrasa J.M."/>
            <person name="Sanchez-Garcia M."/>
            <person name="Camarero S."/>
            <person name="Miyauchi S."/>
            <person name="Serrano A."/>
            <person name="Linde D."/>
            <person name="Babiker R."/>
            <person name="Drula E."/>
            <person name="Ayuso-Fernandez I."/>
            <person name="Pacheco R."/>
            <person name="Padilla G."/>
            <person name="Ferreira P."/>
            <person name="Barriuso J."/>
            <person name="Kellner H."/>
            <person name="Castanera R."/>
            <person name="Alfaro M."/>
            <person name="Ramirez L."/>
            <person name="Pisabarro A.G."/>
            <person name="Kuo A."/>
            <person name="Tritt A."/>
            <person name="Lipzen A."/>
            <person name="He G."/>
            <person name="Yan M."/>
            <person name="Ng V."/>
            <person name="Cullen D."/>
            <person name="Martin F."/>
            <person name="Rosso M.-N."/>
            <person name="Henrissat B."/>
            <person name="Hibbett D."/>
            <person name="Martinez A.T."/>
            <person name="Grigoriev I.V."/>
        </authorList>
    </citation>
    <scope>NUCLEOTIDE SEQUENCE</scope>
    <source>
        <strain evidence="1">CBS 506.95</strain>
    </source>
</reference>
<protein>
    <recommendedName>
        <fullName evidence="3">NAD(P)-binding domain-containing protein</fullName>
    </recommendedName>
</protein>
<evidence type="ECO:0000313" key="2">
    <source>
        <dbReference type="Proteomes" id="UP000807306"/>
    </source>
</evidence>
<dbReference type="PANTHER" id="PTHR15020">
    <property type="entry name" value="FLAVIN REDUCTASE-RELATED"/>
    <property type="match status" value="1"/>
</dbReference>
<accession>A0A9P6EQ19</accession>
<sequence>MSLNVLAAGASRHIGYHTSVRLLEAGATVTFLLRSPEVFDGDEVIQKYVKDGKAKLFKGDALVEDDVRSVWAEASKEQPVDLLLFTVGFNGSPSFSLTKGVQIKPANLATQCLFNILCGIPKTEPNSSSGSKLKLITLSSIGASRSARAKLPIHYKMLYGYLIAGPLIDKLGMERVAAHVSGQEWDVQGDGEPDEDIMGPSWRERQGLPAPGTLESVVIRAGTLNDGECRADNVEAGRKPYRFVIDKDQVSGSISRKDVAHFAFDLITKRWDELKNHTVNVAY</sequence>
<dbReference type="SUPFAM" id="SSF51735">
    <property type="entry name" value="NAD(P)-binding Rossmann-fold domains"/>
    <property type="match status" value="1"/>
</dbReference>
<gene>
    <name evidence="1" type="ORF">CPB83DRAFT_784048</name>
</gene>